<reference evidence="2 3" key="1">
    <citation type="submission" date="2024-07" db="EMBL/GenBank/DDBJ databases">
        <title>Section-level genome sequencing and comparative genomics of Aspergillus sections Usti and Cavernicolus.</title>
        <authorList>
            <consortium name="Lawrence Berkeley National Laboratory"/>
            <person name="Nybo J.L."/>
            <person name="Vesth T.C."/>
            <person name="Theobald S."/>
            <person name="Frisvad J.C."/>
            <person name="Larsen T.O."/>
            <person name="Kjaerboelling I."/>
            <person name="Rothschild-Mancinelli K."/>
            <person name="Lyhne E.K."/>
            <person name="Kogle M.E."/>
            <person name="Barry K."/>
            <person name="Clum A."/>
            <person name="Na H."/>
            <person name="Ledsgaard L."/>
            <person name="Lin J."/>
            <person name="Lipzen A."/>
            <person name="Kuo A."/>
            <person name="Riley R."/>
            <person name="Mondo S."/>
            <person name="Labutti K."/>
            <person name="Haridas S."/>
            <person name="Pangalinan J."/>
            <person name="Salamov A.A."/>
            <person name="Simmons B.A."/>
            <person name="Magnuson J.K."/>
            <person name="Chen J."/>
            <person name="Drula E."/>
            <person name="Henrissat B."/>
            <person name="Wiebenga A."/>
            <person name="Lubbers R.J."/>
            <person name="Gomes A.C."/>
            <person name="Makela M.R."/>
            <person name="Stajich J."/>
            <person name="Grigoriev I.V."/>
            <person name="Mortensen U.H."/>
            <person name="De Vries R.P."/>
            <person name="Baker S.E."/>
            <person name="Andersen M.R."/>
        </authorList>
    </citation>
    <scope>NUCLEOTIDE SEQUENCE [LARGE SCALE GENOMIC DNA]</scope>
    <source>
        <strain evidence="2 3">CBS 588.65</strain>
    </source>
</reference>
<protein>
    <submittedName>
        <fullName evidence="2">Uncharacterized protein</fullName>
    </submittedName>
</protein>
<feature type="transmembrane region" description="Helical" evidence="1">
    <location>
        <begin position="135"/>
        <end position="155"/>
    </location>
</feature>
<gene>
    <name evidence="2" type="ORF">BJX63DRAFT_430018</name>
</gene>
<keyword evidence="1" id="KW-0812">Transmembrane</keyword>
<keyword evidence="3" id="KW-1185">Reference proteome</keyword>
<dbReference type="Proteomes" id="UP001610334">
    <property type="component" value="Unassembled WGS sequence"/>
</dbReference>
<feature type="transmembrane region" description="Helical" evidence="1">
    <location>
        <begin position="16"/>
        <end position="35"/>
    </location>
</feature>
<dbReference type="EMBL" id="JBFXLT010000020">
    <property type="protein sequence ID" value="KAL2816968.1"/>
    <property type="molecule type" value="Genomic_DNA"/>
</dbReference>
<comment type="caution">
    <text evidence="2">The sequence shown here is derived from an EMBL/GenBank/DDBJ whole genome shotgun (WGS) entry which is preliminary data.</text>
</comment>
<evidence type="ECO:0000313" key="2">
    <source>
        <dbReference type="EMBL" id="KAL2816968.1"/>
    </source>
</evidence>
<proteinExistence type="predicted"/>
<accession>A0ABR4HNA1</accession>
<evidence type="ECO:0000256" key="1">
    <source>
        <dbReference type="SAM" id="Phobius"/>
    </source>
</evidence>
<feature type="transmembrane region" description="Helical" evidence="1">
    <location>
        <begin position="259"/>
        <end position="287"/>
    </location>
</feature>
<feature type="transmembrane region" description="Helical" evidence="1">
    <location>
        <begin position="213"/>
        <end position="234"/>
    </location>
</feature>
<keyword evidence="1" id="KW-0472">Membrane</keyword>
<feature type="transmembrane region" description="Helical" evidence="1">
    <location>
        <begin position="167"/>
        <end position="192"/>
    </location>
</feature>
<keyword evidence="1" id="KW-1133">Transmembrane helix</keyword>
<feature type="transmembrane region" description="Helical" evidence="1">
    <location>
        <begin position="85"/>
        <end position="114"/>
    </location>
</feature>
<name>A0ABR4HNA1_9EURO</name>
<organism evidence="2 3">
    <name type="scientific">Aspergillus granulosus</name>
    <dbReference type="NCBI Taxonomy" id="176169"/>
    <lineage>
        <taxon>Eukaryota</taxon>
        <taxon>Fungi</taxon>
        <taxon>Dikarya</taxon>
        <taxon>Ascomycota</taxon>
        <taxon>Pezizomycotina</taxon>
        <taxon>Eurotiomycetes</taxon>
        <taxon>Eurotiomycetidae</taxon>
        <taxon>Eurotiales</taxon>
        <taxon>Aspergillaceae</taxon>
        <taxon>Aspergillus</taxon>
        <taxon>Aspergillus subgen. Nidulantes</taxon>
    </lineage>
</organism>
<sequence length="299" mass="32866">MTSTSCNFEVQTPSRQLLICLFVAASYIPQLLQIATNDHAGNAGISGWYIIILTTSASTHLAARLNDIPSSEAWRCFRHGELEGFSAFSALVVYLQVFVHWVTAIILLALYVAFRTKATPGNESQPYTNSPSNPAILAIVLTHAAVTLPSAFYLLKQLTKESQFDNIFIFVLSTFYAQFLRITGLLSSLTSFIPQIYLMVTRPRDGNPDKSNLSMLCLGLQVIAFTFLACSQGWRMRPPPPPPNPLNPDQYPTIWGLKWWVYILFASGMAAGWLALAVSQLVVLCVAPGLGKGGGYIQL</sequence>
<evidence type="ECO:0000313" key="3">
    <source>
        <dbReference type="Proteomes" id="UP001610334"/>
    </source>
</evidence>